<evidence type="ECO:0000313" key="7">
    <source>
        <dbReference type="EMBL" id="CUO91912.1"/>
    </source>
</evidence>
<dbReference type="InterPro" id="IPR018580">
    <property type="entry name" value="Uncharacterised_YfhO"/>
</dbReference>
<gene>
    <name evidence="7" type="ORF">ERS852491_03709</name>
</gene>
<feature type="transmembrane region" description="Helical" evidence="5">
    <location>
        <begin position="394"/>
        <end position="412"/>
    </location>
</feature>
<feature type="transmembrane region" description="Helical" evidence="5">
    <location>
        <begin position="843"/>
        <end position="864"/>
    </location>
</feature>
<evidence type="ECO:0000256" key="5">
    <source>
        <dbReference type="SAM" id="Phobius"/>
    </source>
</evidence>
<feature type="transmembrane region" description="Helical" evidence="5">
    <location>
        <begin position="257"/>
        <end position="278"/>
    </location>
</feature>
<feature type="transmembrane region" description="Helical" evidence="5">
    <location>
        <begin position="125"/>
        <end position="141"/>
    </location>
</feature>
<protein>
    <submittedName>
        <fullName evidence="7">Predicted membrane protein</fullName>
    </submittedName>
</protein>
<feature type="transmembrane region" description="Helical" evidence="5">
    <location>
        <begin position="94"/>
        <end position="118"/>
    </location>
</feature>
<keyword evidence="2 5" id="KW-0812">Transmembrane</keyword>
<feature type="transmembrane region" description="Helical" evidence="5">
    <location>
        <begin position="870"/>
        <end position="889"/>
    </location>
</feature>
<keyword evidence="4 5" id="KW-0472">Membrane</keyword>
<evidence type="ECO:0000256" key="4">
    <source>
        <dbReference type="ARBA" id="ARBA00023136"/>
    </source>
</evidence>
<reference evidence="7 8" key="1">
    <citation type="submission" date="2015-09" db="EMBL/GenBank/DDBJ databases">
        <authorList>
            <consortium name="Pathogen Informatics"/>
        </authorList>
    </citation>
    <scope>NUCLEOTIDE SEQUENCE [LARGE SCALE GENOMIC DNA]</scope>
    <source>
        <strain evidence="7 8">2789STDY5834876</strain>
    </source>
</reference>
<dbReference type="Proteomes" id="UP000095544">
    <property type="component" value="Unassembled WGS sequence"/>
</dbReference>
<evidence type="ECO:0000256" key="1">
    <source>
        <dbReference type="ARBA" id="ARBA00004141"/>
    </source>
</evidence>
<dbReference type="Pfam" id="PF04138">
    <property type="entry name" value="GtrA_DPMS_TM"/>
    <property type="match status" value="1"/>
</dbReference>
<feature type="transmembrane region" description="Helical" evidence="5">
    <location>
        <begin position="290"/>
        <end position="312"/>
    </location>
</feature>
<dbReference type="Pfam" id="PF09586">
    <property type="entry name" value="YfhO"/>
    <property type="match status" value="1"/>
</dbReference>
<dbReference type="AlphaFoldDB" id="A0A174IWQ0"/>
<evidence type="ECO:0000313" key="8">
    <source>
        <dbReference type="Proteomes" id="UP000095544"/>
    </source>
</evidence>
<dbReference type="PANTHER" id="PTHR38454:SF1">
    <property type="entry name" value="INTEGRAL MEMBRANE PROTEIN"/>
    <property type="match status" value="1"/>
</dbReference>
<keyword evidence="3 5" id="KW-1133">Transmembrane helix</keyword>
<evidence type="ECO:0000256" key="2">
    <source>
        <dbReference type="ARBA" id="ARBA00022692"/>
    </source>
</evidence>
<dbReference type="GO" id="GO:0000271">
    <property type="term" value="P:polysaccharide biosynthetic process"/>
    <property type="evidence" value="ECO:0007669"/>
    <property type="project" value="InterPro"/>
</dbReference>
<dbReference type="PANTHER" id="PTHR38454">
    <property type="entry name" value="INTEGRAL MEMBRANE PROTEIN-RELATED"/>
    <property type="match status" value="1"/>
</dbReference>
<evidence type="ECO:0000256" key="3">
    <source>
        <dbReference type="ARBA" id="ARBA00022989"/>
    </source>
</evidence>
<dbReference type="OrthoDB" id="1637636at2"/>
<sequence length="966" mass="108933">MTNKKYFFPALLAGLFIMLVILTIPGGYFYGSYTDWLSQHVRLAETIRGACLEQGTLVPAFLPLGGGSNGYQFSYYGYLRPDILIGCLFPFVPMVYFLIGYMLAGYFCSVMLCYCWLLKHTQDKGSAFLGSLFFLTAACFFQTHRQIMFVNYMPFLMLALLCIKKKRFQFLPLCMLLIYLNSFYYSISCLAVIGWYWMREEGTEFWKHGLLRYLKSAFLSIGMAALLLIPTALVILEHKRASENLNLMEILGANADMHGLLYSPYGMGLTAICLYLLLLGLCHKKYRTESIMLLFVSFCGAAAWILNGTLYARAKILIPFVPLVVLQCAKLLNELRMEKITWKLWPCLIAASCLFFFRSKNTFPWIAADLGILLLVVLVSKIKVKEPLLKYRYVTSRVLLCFMPCMLFYQTMQKEQFVKKEDVFTDNSVLDSSPVYGGSPLYRYDTLTDVLNTGNLAVNGRQQKSAMYSSISNEGYSDFYYDTLLSPVQINNRLAILPSSNPFLLNFLGVRYLETFQDQVPAGYQIVKAAGTEKNTAGKSLPVLAENENVLPVAYTTSSLMSQSQYEKLNKYDRLDAITRYTIVPGNDTADQPADAAESNMKIYEPSFEDLQLPDTIQAEKTDEGWLLNVKKETTAALKLSQSLKEQILLLDFEVENQGQHAVVIDINHMRNKLSGPGAPYPNGNNTFHYQFTSPSQEGLHTLTITFSKGKYLIKHINWHTYDVQNLAEKQYTEVEEQAPRSGEILSCRASLDEDGFFVTSIPVQRGMEILVDGKNVPILTLNQAFAGVHLTRGVHEISVRFHAPGQLAGFIITTGSFLIYLLYALRAPRLALLGMLKTKKELVLYCLSGGVTTFVNYLIYYALLKISVGYLAANTLAWGGAVITAYLLNRRLVFHSQKQILQEFSSFVCLRFLTLLVENALLCLTAGALGIPPLPSKIIVNVITVLSNYVLCKYKIFQKEEMNHG</sequence>
<dbReference type="EMBL" id="CYZU01000043">
    <property type="protein sequence ID" value="CUO91912.1"/>
    <property type="molecule type" value="Genomic_DNA"/>
</dbReference>
<feature type="domain" description="GtrA/DPMS transmembrane" evidence="6">
    <location>
        <begin position="846"/>
        <end position="958"/>
    </location>
</feature>
<proteinExistence type="predicted"/>
<organism evidence="7 8">
    <name type="scientific">Faecalicatena contorta</name>
    <dbReference type="NCBI Taxonomy" id="39482"/>
    <lineage>
        <taxon>Bacteria</taxon>
        <taxon>Bacillati</taxon>
        <taxon>Bacillota</taxon>
        <taxon>Clostridia</taxon>
        <taxon>Lachnospirales</taxon>
        <taxon>Lachnospiraceae</taxon>
        <taxon>Faecalicatena</taxon>
    </lineage>
</organism>
<feature type="transmembrane region" description="Helical" evidence="5">
    <location>
        <begin position="909"/>
        <end position="933"/>
    </location>
</feature>
<dbReference type="InterPro" id="IPR007267">
    <property type="entry name" value="GtrA_DPMS_TM"/>
</dbReference>
<dbReference type="GO" id="GO:0016020">
    <property type="term" value="C:membrane"/>
    <property type="evidence" value="ECO:0007669"/>
    <property type="project" value="UniProtKB-SubCell"/>
</dbReference>
<feature type="transmembrane region" description="Helical" evidence="5">
    <location>
        <begin position="217"/>
        <end position="236"/>
    </location>
</feature>
<dbReference type="STRING" id="39482.ERS852491_03709"/>
<name>A0A174IWQ0_9FIRM</name>
<feature type="transmembrane region" description="Helical" evidence="5">
    <location>
        <begin position="7"/>
        <end position="30"/>
    </location>
</feature>
<dbReference type="RefSeq" id="WP_055154615.1">
    <property type="nucleotide sequence ID" value="NZ_CYZU01000043.1"/>
</dbReference>
<feature type="transmembrane region" description="Helical" evidence="5">
    <location>
        <begin position="802"/>
        <end position="823"/>
    </location>
</feature>
<evidence type="ECO:0000259" key="6">
    <source>
        <dbReference type="Pfam" id="PF04138"/>
    </source>
</evidence>
<feature type="transmembrane region" description="Helical" evidence="5">
    <location>
        <begin position="363"/>
        <end position="382"/>
    </location>
</feature>
<accession>A0A174IWQ0</accession>
<feature type="transmembrane region" description="Helical" evidence="5">
    <location>
        <begin position="170"/>
        <end position="197"/>
    </location>
</feature>
<comment type="subcellular location">
    <subcellularLocation>
        <location evidence="1">Membrane</location>
        <topology evidence="1">Multi-pass membrane protein</topology>
    </subcellularLocation>
</comment>